<comment type="caution">
    <text evidence="2">The sequence shown here is derived from an EMBL/GenBank/DDBJ whole genome shotgun (WGS) entry which is preliminary data.</text>
</comment>
<protein>
    <submittedName>
        <fullName evidence="2">Uncharacterized protein</fullName>
    </submittedName>
</protein>
<dbReference type="AlphaFoldDB" id="A0A8J6E159"/>
<dbReference type="EMBL" id="JAHDYR010000025">
    <property type="protein sequence ID" value="KAG9393053.1"/>
    <property type="molecule type" value="Genomic_DNA"/>
</dbReference>
<dbReference type="Proteomes" id="UP000717585">
    <property type="component" value="Unassembled WGS sequence"/>
</dbReference>
<evidence type="ECO:0000256" key="1">
    <source>
        <dbReference type="SAM" id="MobiDB-lite"/>
    </source>
</evidence>
<evidence type="ECO:0000313" key="3">
    <source>
        <dbReference type="Proteomes" id="UP000717585"/>
    </source>
</evidence>
<organism evidence="2 3">
    <name type="scientific">Carpediemonas membranifera</name>
    <dbReference type="NCBI Taxonomy" id="201153"/>
    <lineage>
        <taxon>Eukaryota</taxon>
        <taxon>Metamonada</taxon>
        <taxon>Carpediemonas-like organisms</taxon>
        <taxon>Carpediemonas</taxon>
    </lineage>
</organism>
<sequence>MDIYLDPHREDDMYDEFNSYSSEETPRFMTAADLTMDDYDAAGDDAQEEQDAADDQDFASSITTKNVRFSLPVKSDDMSDLLTLSARIGEVNVIDTPNSHARAPTSVYVTPPPRIVAEHSPMNASDLTRDTSVYATITRGLEDLTRDILTKGSPENGHHGLTSRYVDSMRTPARNSGQRDAFGECLATMATPPPSTKRVTPAQARRPQERQSSLRHSAEAEEVVSRAPESITVQHIQQPEPARESKQAAQHRPAVPRDRGHSDKGVEGRLARLEAAVGRLTDKIDGISAADVDARIGEAESKFSRLAAILVQMDQRLREKESILLDRG</sequence>
<keyword evidence="3" id="KW-1185">Reference proteome</keyword>
<name>A0A8J6E159_9EUKA</name>
<feature type="region of interest" description="Disordered" evidence="1">
    <location>
        <begin position="187"/>
        <end position="268"/>
    </location>
</feature>
<gene>
    <name evidence="2" type="ORF">J8273_3182</name>
</gene>
<feature type="compositionally biased region" description="Basic and acidic residues" evidence="1">
    <location>
        <begin position="255"/>
        <end position="268"/>
    </location>
</feature>
<accession>A0A8J6E159</accession>
<proteinExistence type="predicted"/>
<reference evidence="2" key="1">
    <citation type="submission" date="2021-05" db="EMBL/GenBank/DDBJ databases">
        <title>A free-living protist that lacks canonical eukaryotic 1 DNA replication and segregation systems.</title>
        <authorList>
            <person name="Salas-Leiva D.E."/>
            <person name="Tromer E.C."/>
            <person name="Curtis B.A."/>
            <person name="Jerlstrom-Hultqvist J."/>
            <person name="Kolisko M."/>
            <person name="Yi Z."/>
            <person name="Salas-Leiva J.S."/>
            <person name="Gallot-Lavallee L."/>
            <person name="Kops G.J.P.L."/>
            <person name="Archibald J.M."/>
            <person name="Simpson A.G.B."/>
            <person name="Roger A.J."/>
        </authorList>
    </citation>
    <scope>NUCLEOTIDE SEQUENCE</scope>
    <source>
        <strain evidence="2">BICM</strain>
    </source>
</reference>
<evidence type="ECO:0000313" key="2">
    <source>
        <dbReference type="EMBL" id="KAG9393053.1"/>
    </source>
</evidence>